<dbReference type="SUPFAM" id="SSF53474">
    <property type="entry name" value="alpha/beta-Hydrolases"/>
    <property type="match status" value="1"/>
</dbReference>
<dbReference type="EMBL" id="KZ452027">
    <property type="protein sequence ID" value="PKA50251.1"/>
    <property type="molecule type" value="Genomic_DNA"/>
</dbReference>
<dbReference type="AlphaFoldDB" id="A0A2I0A3X6"/>
<sequence>MATIALLTLLLLLAASPPAKSDIDLQQEARDADFIDELPNQPETANFRQYSGYILVNQKVERQSFYYFVEAEGHNPTSKPLILYIINHAPDRPGSSLLPAFEQVGPYTISDDGQTLKSNPYSWNKFANVVFAEVIGLGFYLSNNPQDMYSTYDLRVMTEMYQFLVEWLARFPAYKNADVYIAGQSYIGIIGPLIGRYILLMNEKTQGSPHINIKGLLMGNPQLDEGILFYLRMEANYRMNIFSNEINEDYRKMCSYHNKNKTAYMLCLSPLSEAVKLEEALDENNVYAKICPVDPTTVESDTFISSVYNCVQQYVAGYLNIPLVQTFMHVREPTWGAAIWQPSGVLDPESFIPSAVFLRSMAYNISSSWRPWFDDGVQVAGYTETYADGKLQFATVRGAGRKAMADQPRRTFILAETFLANGNLPGSKYVMS</sequence>
<dbReference type="Gene3D" id="3.40.50.11320">
    <property type="match status" value="1"/>
</dbReference>
<keyword evidence="2" id="KW-0732">Signal</keyword>
<dbReference type="InterPro" id="IPR029058">
    <property type="entry name" value="AB_hydrolase_fold"/>
</dbReference>
<protein>
    <submittedName>
        <fullName evidence="3">Serine carboxypeptidase-like 39</fullName>
        <ecNumber evidence="3">3.4.16.5</ecNumber>
    </submittedName>
</protein>
<feature type="signal peptide" evidence="2">
    <location>
        <begin position="1"/>
        <end position="21"/>
    </location>
</feature>
<reference evidence="3 4" key="1">
    <citation type="journal article" date="2017" name="Nature">
        <title>The Apostasia genome and the evolution of orchids.</title>
        <authorList>
            <person name="Zhang G.Q."/>
            <person name="Liu K.W."/>
            <person name="Li Z."/>
            <person name="Lohaus R."/>
            <person name="Hsiao Y.Y."/>
            <person name="Niu S.C."/>
            <person name="Wang J.Y."/>
            <person name="Lin Y.C."/>
            <person name="Xu Q."/>
            <person name="Chen L.J."/>
            <person name="Yoshida K."/>
            <person name="Fujiwara S."/>
            <person name="Wang Z.W."/>
            <person name="Zhang Y.Q."/>
            <person name="Mitsuda N."/>
            <person name="Wang M."/>
            <person name="Liu G.H."/>
            <person name="Pecoraro L."/>
            <person name="Huang H.X."/>
            <person name="Xiao X.J."/>
            <person name="Lin M."/>
            <person name="Wu X.Y."/>
            <person name="Wu W.L."/>
            <person name="Chen Y.Y."/>
            <person name="Chang S.B."/>
            <person name="Sakamoto S."/>
            <person name="Ohme-Takagi M."/>
            <person name="Yagi M."/>
            <person name="Zeng S.J."/>
            <person name="Shen C.Y."/>
            <person name="Yeh C.M."/>
            <person name="Luo Y.B."/>
            <person name="Tsai W.C."/>
            <person name="Van de Peer Y."/>
            <person name="Liu Z.J."/>
        </authorList>
    </citation>
    <scope>NUCLEOTIDE SEQUENCE [LARGE SCALE GENOMIC DNA]</scope>
    <source>
        <strain evidence="4">cv. Shenzhen</strain>
        <tissue evidence="3">Stem</tissue>
    </source>
</reference>
<dbReference type="Proteomes" id="UP000236161">
    <property type="component" value="Unassembled WGS sequence"/>
</dbReference>
<keyword evidence="4" id="KW-1185">Reference proteome</keyword>
<organism evidence="3 4">
    <name type="scientific">Apostasia shenzhenica</name>
    <dbReference type="NCBI Taxonomy" id="1088818"/>
    <lineage>
        <taxon>Eukaryota</taxon>
        <taxon>Viridiplantae</taxon>
        <taxon>Streptophyta</taxon>
        <taxon>Embryophyta</taxon>
        <taxon>Tracheophyta</taxon>
        <taxon>Spermatophyta</taxon>
        <taxon>Magnoliopsida</taxon>
        <taxon>Liliopsida</taxon>
        <taxon>Asparagales</taxon>
        <taxon>Orchidaceae</taxon>
        <taxon>Apostasioideae</taxon>
        <taxon>Apostasia</taxon>
    </lineage>
</organism>
<name>A0A2I0A3X6_9ASPA</name>
<keyword evidence="3" id="KW-0378">Hydrolase</keyword>
<dbReference type="InterPro" id="IPR001563">
    <property type="entry name" value="Peptidase_S10"/>
</dbReference>
<proteinExistence type="inferred from homology"/>
<keyword evidence="3" id="KW-0121">Carboxypeptidase</keyword>
<dbReference type="Gene3D" id="3.40.50.1820">
    <property type="entry name" value="alpha/beta hydrolase"/>
    <property type="match status" value="1"/>
</dbReference>
<evidence type="ECO:0000256" key="2">
    <source>
        <dbReference type="SAM" id="SignalP"/>
    </source>
</evidence>
<evidence type="ECO:0000313" key="4">
    <source>
        <dbReference type="Proteomes" id="UP000236161"/>
    </source>
</evidence>
<dbReference type="GO" id="GO:0006508">
    <property type="term" value="P:proteolysis"/>
    <property type="evidence" value="ECO:0007669"/>
    <property type="project" value="InterPro"/>
</dbReference>
<dbReference type="OrthoDB" id="443318at2759"/>
<accession>A0A2I0A3X6</accession>
<dbReference type="GO" id="GO:0004185">
    <property type="term" value="F:serine-type carboxypeptidase activity"/>
    <property type="evidence" value="ECO:0007669"/>
    <property type="project" value="UniProtKB-EC"/>
</dbReference>
<comment type="similarity">
    <text evidence="1">Belongs to the peptidase S10 family.</text>
</comment>
<keyword evidence="3" id="KW-0645">Protease</keyword>
<dbReference type="Pfam" id="PF00450">
    <property type="entry name" value="Peptidase_S10"/>
    <property type="match status" value="2"/>
</dbReference>
<evidence type="ECO:0000256" key="1">
    <source>
        <dbReference type="ARBA" id="ARBA00009431"/>
    </source>
</evidence>
<dbReference type="PANTHER" id="PTHR11802">
    <property type="entry name" value="SERINE PROTEASE FAMILY S10 SERINE CARBOXYPEPTIDASE"/>
    <property type="match status" value="1"/>
</dbReference>
<dbReference type="EC" id="3.4.16.5" evidence="3"/>
<dbReference type="PRINTS" id="PR00724">
    <property type="entry name" value="CRBOXYPTASEC"/>
</dbReference>
<dbReference type="PANTHER" id="PTHR11802:SF201">
    <property type="entry name" value="CARBOXYPEPTIDASE"/>
    <property type="match status" value="1"/>
</dbReference>
<feature type="chain" id="PRO_5014127772" evidence="2">
    <location>
        <begin position="22"/>
        <end position="432"/>
    </location>
</feature>
<evidence type="ECO:0000313" key="3">
    <source>
        <dbReference type="EMBL" id="PKA50251.1"/>
    </source>
</evidence>
<gene>
    <name evidence="3" type="primary">SCPL39</name>
    <name evidence="3" type="ORF">AXF42_Ash017845</name>
</gene>